<feature type="region of interest" description="G3" evidence="8">
    <location>
        <begin position="104"/>
        <end position="107"/>
    </location>
</feature>
<dbReference type="Pfam" id="PF07650">
    <property type="entry name" value="KH_2"/>
    <property type="match status" value="1"/>
</dbReference>
<dbReference type="NCBIfam" id="TIGR00436">
    <property type="entry name" value="era"/>
    <property type="match status" value="1"/>
</dbReference>
<feature type="region of interest" description="G2" evidence="8">
    <location>
        <begin position="83"/>
        <end position="87"/>
    </location>
</feature>
<dbReference type="Pfam" id="PF01926">
    <property type="entry name" value="MMR_HSR1"/>
    <property type="match status" value="1"/>
</dbReference>
<dbReference type="InterPro" id="IPR006073">
    <property type="entry name" value="GTP-bd"/>
</dbReference>
<dbReference type="InterPro" id="IPR005662">
    <property type="entry name" value="GTPase_Era-like"/>
</dbReference>
<keyword evidence="7" id="KW-0963">Cytoplasm</keyword>
<dbReference type="InterPro" id="IPR015946">
    <property type="entry name" value="KH_dom-like_a/b"/>
</dbReference>
<keyword evidence="7" id="KW-0472">Membrane</keyword>
<keyword evidence="3 7" id="KW-0690">Ribosome biogenesis</keyword>
<dbReference type="AlphaFoldDB" id="A0A7L9UAF0"/>
<evidence type="ECO:0000313" key="11">
    <source>
        <dbReference type="EMBL" id="QOL52033.1"/>
    </source>
</evidence>
<keyword evidence="5 7" id="KW-0694">RNA-binding</keyword>
<name>A0A7L9UAF0_9BURK</name>
<dbReference type="GO" id="GO:0000028">
    <property type="term" value="P:ribosomal small subunit assembly"/>
    <property type="evidence" value="ECO:0007669"/>
    <property type="project" value="TreeGrafter"/>
</dbReference>
<evidence type="ECO:0000256" key="2">
    <source>
        <dbReference type="ARBA" id="ARBA00020484"/>
    </source>
</evidence>
<comment type="subunit">
    <text evidence="7">Monomer.</text>
</comment>
<dbReference type="CDD" id="cd22534">
    <property type="entry name" value="KH-II_Era"/>
    <property type="match status" value="1"/>
</dbReference>
<feature type="region of interest" description="G1" evidence="8">
    <location>
        <begin position="57"/>
        <end position="64"/>
    </location>
</feature>
<dbReference type="Gene3D" id="3.30.300.20">
    <property type="match status" value="1"/>
</dbReference>
<dbReference type="PROSITE" id="PS51713">
    <property type="entry name" value="G_ERA"/>
    <property type="match status" value="1"/>
</dbReference>
<keyword evidence="4 7" id="KW-0547">Nucleotide-binding</keyword>
<dbReference type="GO" id="GO:0005829">
    <property type="term" value="C:cytosol"/>
    <property type="evidence" value="ECO:0007669"/>
    <property type="project" value="TreeGrafter"/>
</dbReference>
<gene>
    <name evidence="7 11" type="primary">era</name>
    <name evidence="11" type="ORF">LPB04_14110</name>
</gene>
<evidence type="ECO:0000256" key="9">
    <source>
        <dbReference type="SAM" id="MobiDB-lite"/>
    </source>
</evidence>
<dbReference type="CDD" id="cd04163">
    <property type="entry name" value="Era"/>
    <property type="match status" value="1"/>
</dbReference>
<dbReference type="PRINTS" id="PR00326">
    <property type="entry name" value="GTP1OBG"/>
</dbReference>
<keyword evidence="7" id="KW-0699">rRNA-binding</keyword>
<feature type="domain" description="Era-type G" evidence="10">
    <location>
        <begin position="49"/>
        <end position="216"/>
    </location>
</feature>
<comment type="similarity">
    <text evidence="1 7 8">Belongs to the TRAFAC class TrmE-Era-EngA-EngB-Septin-like GTPase superfamily. Era GTPase family.</text>
</comment>
<evidence type="ECO:0000259" key="10">
    <source>
        <dbReference type="PROSITE" id="PS51713"/>
    </source>
</evidence>
<dbReference type="InterPro" id="IPR030388">
    <property type="entry name" value="G_ERA_dom"/>
</dbReference>
<feature type="region of interest" description="Disordered" evidence="9">
    <location>
        <begin position="1"/>
        <end position="25"/>
    </location>
</feature>
<dbReference type="InterPro" id="IPR005225">
    <property type="entry name" value="Small_GTP-bd"/>
</dbReference>
<dbReference type="HAMAP" id="MF_00367">
    <property type="entry name" value="GTPase_Era"/>
    <property type="match status" value="1"/>
</dbReference>
<dbReference type="FunFam" id="3.30.300.20:FF:000003">
    <property type="entry name" value="GTPase Era"/>
    <property type="match status" value="1"/>
</dbReference>
<feature type="binding site" evidence="7">
    <location>
        <begin position="57"/>
        <end position="64"/>
    </location>
    <ligand>
        <name>GTP</name>
        <dbReference type="ChEBI" id="CHEBI:37565"/>
    </ligand>
</feature>
<feature type="binding site" evidence="7">
    <location>
        <begin position="165"/>
        <end position="168"/>
    </location>
    <ligand>
        <name>GTP</name>
        <dbReference type="ChEBI" id="CHEBI:37565"/>
    </ligand>
</feature>
<dbReference type="PANTHER" id="PTHR42698:SF1">
    <property type="entry name" value="GTPASE ERA, MITOCHONDRIAL"/>
    <property type="match status" value="1"/>
</dbReference>
<proteinExistence type="inferred from homology"/>
<dbReference type="GO" id="GO:0003924">
    <property type="term" value="F:GTPase activity"/>
    <property type="evidence" value="ECO:0007669"/>
    <property type="project" value="UniProtKB-UniRule"/>
</dbReference>
<dbReference type="GO" id="GO:0005525">
    <property type="term" value="F:GTP binding"/>
    <property type="evidence" value="ECO:0007669"/>
    <property type="project" value="UniProtKB-UniRule"/>
</dbReference>
<sequence length="338" mass="37406">MNTEDHTPDNTPGQDLPQNDAGEEQGADLNAFFADRKDASGGASPQGFRCGYIAIVGRPNVGKSTLMNQLIGAKVSITSRKAQTTRHRITGIQTHDDAQFIYVDTPGFQTRHANALNKTLNKTVSNTLTASDVVLFVIEAGSFGPADQQVLDLLPKNVPVILVINKSDHMKDKATLMPFAQKVASLRDFTAIVPVSAKLRFQIDSLEREIRSHLPENPPVFGPDDITDRSEKFLAAEIVREKVFRLLGDELPYTSTVIIEQFLQEGNLRRIFAAILVERDTHKSMIIGNKGARLKEISTQSRLDMEKLFGGPVYLEIWVKVKSGWADNEAGLRAYGYE</sequence>
<dbReference type="InterPro" id="IPR027417">
    <property type="entry name" value="P-loop_NTPase"/>
</dbReference>
<dbReference type="SUPFAM" id="SSF52540">
    <property type="entry name" value="P-loop containing nucleoside triphosphate hydrolases"/>
    <property type="match status" value="1"/>
</dbReference>
<comment type="function">
    <text evidence="7">An essential GTPase that binds both GDP and GTP, with rapid nucleotide exchange. Plays a role in 16S rRNA processing and 30S ribosomal subunit biogenesis and possibly also in cell cycle regulation and energy metabolism.</text>
</comment>
<dbReference type="NCBIfam" id="TIGR00231">
    <property type="entry name" value="small_GTP"/>
    <property type="match status" value="1"/>
</dbReference>
<dbReference type="KEGG" id="mlir:LPB04_14110"/>
<dbReference type="SUPFAM" id="SSF54814">
    <property type="entry name" value="Prokaryotic type KH domain (KH-domain type II)"/>
    <property type="match status" value="1"/>
</dbReference>
<dbReference type="Proteomes" id="UP000593875">
    <property type="component" value="Chromosome"/>
</dbReference>
<protein>
    <recommendedName>
        <fullName evidence="2 7">GTPase Era</fullName>
    </recommendedName>
</protein>
<evidence type="ECO:0000256" key="1">
    <source>
        <dbReference type="ARBA" id="ARBA00007921"/>
    </source>
</evidence>
<feature type="binding site" evidence="7">
    <location>
        <begin position="104"/>
        <end position="108"/>
    </location>
    <ligand>
        <name>GTP</name>
        <dbReference type="ChEBI" id="CHEBI:37565"/>
    </ligand>
</feature>
<dbReference type="InterPro" id="IPR009019">
    <property type="entry name" value="KH_sf_prok-type"/>
</dbReference>
<keyword evidence="7" id="KW-1003">Cell membrane</keyword>
<keyword evidence="6 7" id="KW-0342">GTP-binding</keyword>
<dbReference type="GO" id="GO:0043024">
    <property type="term" value="F:ribosomal small subunit binding"/>
    <property type="evidence" value="ECO:0007669"/>
    <property type="project" value="TreeGrafter"/>
</dbReference>
<organism evidence="11 12">
    <name type="scientific">Massilia litorea</name>
    <dbReference type="NCBI Taxonomy" id="2769491"/>
    <lineage>
        <taxon>Bacteria</taxon>
        <taxon>Pseudomonadati</taxon>
        <taxon>Pseudomonadota</taxon>
        <taxon>Betaproteobacteria</taxon>
        <taxon>Burkholderiales</taxon>
        <taxon>Oxalobacteraceae</taxon>
        <taxon>Telluria group</taxon>
        <taxon>Massilia</taxon>
    </lineage>
</organism>
<evidence type="ECO:0000256" key="5">
    <source>
        <dbReference type="ARBA" id="ARBA00022884"/>
    </source>
</evidence>
<accession>A0A7L9UAF0</accession>
<evidence type="ECO:0000256" key="7">
    <source>
        <dbReference type="HAMAP-Rule" id="MF_00367"/>
    </source>
</evidence>
<dbReference type="InterPro" id="IPR004044">
    <property type="entry name" value="KH_dom_type_2"/>
</dbReference>
<dbReference type="GO" id="GO:0070181">
    <property type="term" value="F:small ribosomal subunit rRNA binding"/>
    <property type="evidence" value="ECO:0007669"/>
    <property type="project" value="UniProtKB-UniRule"/>
</dbReference>
<evidence type="ECO:0000256" key="6">
    <source>
        <dbReference type="ARBA" id="ARBA00023134"/>
    </source>
</evidence>
<evidence type="ECO:0000313" key="12">
    <source>
        <dbReference type="Proteomes" id="UP000593875"/>
    </source>
</evidence>
<dbReference type="EMBL" id="CP062941">
    <property type="protein sequence ID" value="QOL52033.1"/>
    <property type="molecule type" value="Genomic_DNA"/>
</dbReference>
<evidence type="ECO:0000256" key="8">
    <source>
        <dbReference type="PROSITE-ProRule" id="PRU01050"/>
    </source>
</evidence>
<feature type="region of interest" description="G4" evidence="8">
    <location>
        <begin position="165"/>
        <end position="168"/>
    </location>
</feature>
<evidence type="ECO:0000256" key="3">
    <source>
        <dbReference type="ARBA" id="ARBA00022517"/>
    </source>
</evidence>
<comment type="subcellular location">
    <subcellularLocation>
        <location evidence="7">Cytoplasm</location>
    </subcellularLocation>
    <subcellularLocation>
        <location evidence="7">Cell membrane</location>
        <topology evidence="7">Peripheral membrane protein</topology>
    </subcellularLocation>
</comment>
<dbReference type="GO" id="GO:0005886">
    <property type="term" value="C:plasma membrane"/>
    <property type="evidence" value="ECO:0007669"/>
    <property type="project" value="UniProtKB-SubCell"/>
</dbReference>
<dbReference type="Gene3D" id="3.40.50.300">
    <property type="entry name" value="P-loop containing nucleotide triphosphate hydrolases"/>
    <property type="match status" value="1"/>
</dbReference>
<feature type="region of interest" description="G5" evidence="8">
    <location>
        <begin position="195"/>
        <end position="197"/>
    </location>
</feature>
<dbReference type="PANTHER" id="PTHR42698">
    <property type="entry name" value="GTPASE ERA"/>
    <property type="match status" value="1"/>
</dbReference>
<dbReference type="NCBIfam" id="NF000908">
    <property type="entry name" value="PRK00089.1"/>
    <property type="match status" value="1"/>
</dbReference>
<keyword evidence="12" id="KW-1185">Reference proteome</keyword>
<evidence type="ECO:0000256" key="4">
    <source>
        <dbReference type="ARBA" id="ARBA00022741"/>
    </source>
</evidence>
<reference evidence="11 12" key="1">
    <citation type="submission" date="2020-10" db="EMBL/GenBank/DDBJ databases">
        <title>Genome sequencing of Massilia sp. LPB0304.</title>
        <authorList>
            <person name="Kim J."/>
        </authorList>
    </citation>
    <scope>NUCLEOTIDE SEQUENCE [LARGE SCALE GENOMIC DNA]</scope>
    <source>
        <strain evidence="11 12">LPB0304</strain>
    </source>
</reference>